<dbReference type="SUPFAM" id="SSF48452">
    <property type="entry name" value="TPR-like"/>
    <property type="match status" value="1"/>
</dbReference>
<dbReference type="PANTHER" id="PTHR16263">
    <property type="entry name" value="TETRATRICOPEPTIDE REPEAT PROTEIN 38"/>
    <property type="match status" value="1"/>
</dbReference>
<evidence type="ECO:0000313" key="1">
    <source>
        <dbReference type="EMBL" id="VDD43527.1"/>
    </source>
</evidence>
<dbReference type="PANTHER" id="PTHR16263:SF9">
    <property type="entry name" value="TETRATRICOPEPTIDE REPEAT PROTEIN 38"/>
    <property type="match status" value="1"/>
</dbReference>
<name>A0A3P6EGL2_BRAOL</name>
<dbReference type="InterPro" id="IPR033891">
    <property type="entry name" value="TTC38"/>
</dbReference>
<protein>
    <submittedName>
        <fullName evidence="1">Uncharacterized protein</fullName>
    </submittedName>
</protein>
<sequence length="82" mass="9523">MNQEESYIQGMHAFPLLELGRMEEDAAASRKGYEINKKDAWAHHCLCHVLEHECQFKEAVEFMEELHENLGTLAHHSCKPFP</sequence>
<organism evidence="1">
    <name type="scientific">Brassica oleracea</name>
    <name type="common">Wild cabbage</name>
    <dbReference type="NCBI Taxonomy" id="3712"/>
    <lineage>
        <taxon>Eukaryota</taxon>
        <taxon>Viridiplantae</taxon>
        <taxon>Streptophyta</taxon>
        <taxon>Embryophyta</taxon>
        <taxon>Tracheophyta</taxon>
        <taxon>Spermatophyta</taxon>
        <taxon>Magnoliopsida</taxon>
        <taxon>eudicotyledons</taxon>
        <taxon>Gunneridae</taxon>
        <taxon>Pentapetalae</taxon>
        <taxon>rosids</taxon>
        <taxon>malvids</taxon>
        <taxon>Brassicales</taxon>
        <taxon>Brassicaceae</taxon>
        <taxon>Brassiceae</taxon>
        <taxon>Brassica</taxon>
    </lineage>
</organism>
<accession>A0A3P6EGL2</accession>
<proteinExistence type="predicted"/>
<reference evidence="1" key="1">
    <citation type="submission" date="2018-11" db="EMBL/GenBank/DDBJ databases">
        <authorList>
            <consortium name="Genoscope - CEA"/>
            <person name="William W."/>
        </authorList>
    </citation>
    <scope>NUCLEOTIDE SEQUENCE</scope>
</reference>
<dbReference type="AlphaFoldDB" id="A0A3P6EGL2"/>
<dbReference type="EMBL" id="LR031877">
    <property type="protein sequence ID" value="VDD43527.1"/>
    <property type="molecule type" value="Genomic_DNA"/>
</dbReference>
<gene>
    <name evidence="1" type="ORF">BOLC5T31074H</name>
</gene>
<dbReference type="InterPro" id="IPR011990">
    <property type="entry name" value="TPR-like_helical_dom_sf"/>
</dbReference>